<organism evidence="7 8">
    <name type="scientific">Pristionchus mayeri</name>
    <dbReference type="NCBI Taxonomy" id="1317129"/>
    <lineage>
        <taxon>Eukaryota</taxon>
        <taxon>Metazoa</taxon>
        <taxon>Ecdysozoa</taxon>
        <taxon>Nematoda</taxon>
        <taxon>Chromadorea</taxon>
        <taxon>Rhabditida</taxon>
        <taxon>Rhabditina</taxon>
        <taxon>Diplogasteromorpha</taxon>
        <taxon>Diplogasteroidea</taxon>
        <taxon>Neodiplogasteridae</taxon>
        <taxon>Pristionchus</taxon>
    </lineage>
</organism>
<evidence type="ECO:0000259" key="6">
    <source>
        <dbReference type="Pfam" id="PF20519"/>
    </source>
</evidence>
<feature type="non-terminal residue" evidence="7">
    <location>
        <position position="109"/>
    </location>
</feature>
<comment type="similarity">
    <text evidence="2">Belongs to the polycystin family.</text>
</comment>
<keyword evidence="4" id="KW-1133">Transmembrane helix</keyword>
<keyword evidence="5" id="KW-0472">Membrane</keyword>
<feature type="non-terminal residue" evidence="7">
    <location>
        <position position="1"/>
    </location>
</feature>
<dbReference type="GO" id="GO:0005262">
    <property type="term" value="F:calcium channel activity"/>
    <property type="evidence" value="ECO:0007669"/>
    <property type="project" value="TreeGrafter"/>
</dbReference>
<evidence type="ECO:0000256" key="1">
    <source>
        <dbReference type="ARBA" id="ARBA00004141"/>
    </source>
</evidence>
<dbReference type="Pfam" id="PF20519">
    <property type="entry name" value="Polycystin_dom"/>
    <property type="match status" value="1"/>
</dbReference>
<gene>
    <name evidence="7" type="ORF">PMAYCL1PPCAC_20563</name>
</gene>
<dbReference type="PANTHER" id="PTHR10877">
    <property type="entry name" value="POLYCYSTIN FAMILY MEMBER"/>
    <property type="match status" value="1"/>
</dbReference>
<dbReference type="InterPro" id="IPR051223">
    <property type="entry name" value="Polycystin"/>
</dbReference>
<dbReference type="InterPro" id="IPR046791">
    <property type="entry name" value="Polycystin_dom"/>
</dbReference>
<evidence type="ECO:0000313" key="8">
    <source>
        <dbReference type="Proteomes" id="UP001328107"/>
    </source>
</evidence>
<evidence type="ECO:0000256" key="4">
    <source>
        <dbReference type="ARBA" id="ARBA00022989"/>
    </source>
</evidence>
<dbReference type="Proteomes" id="UP001328107">
    <property type="component" value="Unassembled WGS sequence"/>
</dbReference>
<keyword evidence="3" id="KW-0812">Transmembrane</keyword>
<dbReference type="EMBL" id="BTRK01000004">
    <property type="protein sequence ID" value="GMR50368.1"/>
    <property type="molecule type" value="Genomic_DNA"/>
</dbReference>
<name>A0AAN5I389_9BILA</name>
<accession>A0AAN5I389</accession>
<comment type="subcellular location">
    <subcellularLocation>
        <location evidence="1">Membrane</location>
        <topology evidence="1">Multi-pass membrane protein</topology>
    </subcellularLocation>
</comment>
<proteinExistence type="inferred from homology"/>
<dbReference type="AlphaFoldDB" id="A0AAN5I389"/>
<dbReference type="GO" id="GO:0016020">
    <property type="term" value="C:membrane"/>
    <property type="evidence" value="ECO:0007669"/>
    <property type="project" value="UniProtKB-SubCell"/>
</dbReference>
<sequence length="109" mass="12306">FAYTTAKDLGNKDLWGYVSTYGDGGFVQYLSTTNKNTSIADIAFLKANRWTDRGTRLVVIDFSVYNGNLNLFCVINLIFELPPVGGLIPMSEFTTLRLLRYVSKFDYVV</sequence>
<dbReference type="PANTHER" id="PTHR10877:SF183">
    <property type="entry name" value="AT14535P-RELATED"/>
    <property type="match status" value="1"/>
</dbReference>
<feature type="domain" description="Polycystin" evidence="6">
    <location>
        <begin position="1"/>
        <end position="98"/>
    </location>
</feature>
<protein>
    <recommendedName>
        <fullName evidence="6">Polycystin domain-containing protein</fullName>
    </recommendedName>
</protein>
<keyword evidence="8" id="KW-1185">Reference proteome</keyword>
<reference evidence="8" key="1">
    <citation type="submission" date="2022-10" db="EMBL/GenBank/DDBJ databases">
        <title>Genome assembly of Pristionchus species.</title>
        <authorList>
            <person name="Yoshida K."/>
            <person name="Sommer R.J."/>
        </authorList>
    </citation>
    <scope>NUCLEOTIDE SEQUENCE [LARGE SCALE GENOMIC DNA]</scope>
    <source>
        <strain evidence="8">RS5460</strain>
    </source>
</reference>
<comment type="caution">
    <text evidence="7">The sequence shown here is derived from an EMBL/GenBank/DDBJ whole genome shotgun (WGS) entry which is preliminary data.</text>
</comment>
<evidence type="ECO:0000313" key="7">
    <source>
        <dbReference type="EMBL" id="GMR50368.1"/>
    </source>
</evidence>
<evidence type="ECO:0000256" key="2">
    <source>
        <dbReference type="ARBA" id="ARBA00007200"/>
    </source>
</evidence>
<dbReference type="GO" id="GO:0050982">
    <property type="term" value="P:detection of mechanical stimulus"/>
    <property type="evidence" value="ECO:0007669"/>
    <property type="project" value="TreeGrafter"/>
</dbReference>
<evidence type="ECO:0000256" key="5">
    <source>
        <dbReference type="ARBA" id="ARBA00023136"/>
    </source>
</evidence>
<evidence type="ECO:0000256" key="3">
    <source>
        <dbReference type="ARBA" id="ARBA00022692"/>
    </source>
</evidence>